<gene>
    <name evidence="2" type="ORF">GCM10010964_03860</name>
</gene>
<reference evidence="2 3" key="1">
    <citation type="journal article" date="2014" name="Int. J. Syst. Evol. Microbiol.">
        <title>Complete genome sequence of Corynebacterium casei LMG S-19264T (=DSM 44701T), isolated from a smear-ripened cheese.</title>
        <authorList>
            <consortium name="US DOE Joint Genome Institute (JGI-PGF)"/>
            <person name="Walter F."/>
            <person name="Albersmeier A."/>
            <person name="Kalinowski J."/>
            <person name="Ruckert C."/>
        </authorList>
    </citation>
    <scope>NUCLEOTIDE SEQUENCE [LARGE SCALE GENOMIC DNA]</scope>
    <source>
        <strain evidence="2 3">CGMCC 1.16330</strain>
    </source>
</reference>
<proteinExistence type="predicted"/>
<name>A0A8J2Z7P2_9PROT</name>
<evidence type="ECO:0000256" key="1">
    <source>
        <dbReference type="SAM" id="MobiDB-lite"/>
    </source>
</evidence>
<evidence type="ECO:0000313" key="3">
    <source>
        <dbReference type="Proteomes" id="UP000597507"/>
    </source>
</evidence>
<dbReference type="AlphaFoldDB" id="A0A8J2Z7P2"/>
<sequence>MSVADPRPDPAALPAFAALAGERRWAARLSELARRVQPPSGGTWRGRAAQRRHALELALARLGDDPRALARAGRGERRLLAIAAEAVRLADTLPARGRARLRERLAAGLEGEATLVPLFHLLRSAARYRARGFTVEFPGLTEGAAFDLLIRRAGAEAAVACETFSAEEGRSLHRGDWYALVDRVHPELQTWLAAHPGRYVLKMTLPEGLGGPDRLAELHRRISQLLAAQERQDSSADAVLKLDPLVLAGAQAAGQGRLLPERLRAQFGPEAHLAVTADPSGGSVFVMAARAGRDDAIAGAFGRRLAEAAETRLGEAAGGRPGILAVFVEDVDRAEWRALRESLELEGAARRFLTTAAARPVVAVTCCSRMELLGLEAPDAAPEGELRFRNPAHPAAKQPGGLAPAIEPLP</sequence>
<comment type="caution">
    <text evidence="2">The sequence shown here is derived from an EMBL/GenBank/DDBJ whole genome shotgun (WGS) entry which is preliminary data.</text>
</comment>
<accession>A0A8J2Z7P2</accession>
<dbReference type="RefSeq" id="WP_188897853.1">
    <property type="nucleotide sequence ID" value="NZ_BMKS01000001.1"/>
</dbReference>
<feature type="region of interest" description="Disordered" evidence="1">
    <location>
        <begin position="384"/>
        <end position="410"/>
    </location>
</feature>
<dbReference type="Proteomes" id="UP000597507">
    <property type="component" value="Unassembled WGS sequence"/>
</dbReference>
<evidence type="ECO:0000313" key="2">
    <source>
        <dbReference type="EMBL" id="GGG18816.1"/>
    </source>
</evidence>
<protein>
    <submittedName>
        <fullName evidence="2">Uncharacterized protein</fullName>
    </submittedName>
</protein>
<dbReference type="EMBL" id="BMKS01000001">
    <property type="protein sequence ID" value="GGG18816.1"/>
    <property type="molecule type" value="Genomic_DNA"/>
</dbReference>
<organism evidence="2 3">
    <name type="scientific">Caldovatus sediminis</name>
    <dbReference type="NCBI Taxonomy" id="2041189"/>
    <lineage>
        <taxon>Bacteria</taxon>
        <taxon>Pseudomonadati</taxon>
        <taxon>Pseudomonadota</taxon>
        <taxon>Alphaproteobacteria</taxon>
        <taxon>Acetobacterales</taxon>
        <taxon>Roseomonadaceae</taxon>
        <taxon>Caldovatus</taxon>
    </lineage>
</organism>
<keyword evidence="3" id="KW-1185">Reference proteome</keyword>